<protein>
    <submittedName>
        <fullName evidence="1">Uncharacterized protein</fullName>
    </submittedName>
</protein>
<organism evidence="1 2">
    <name type="scientific">Lupinus albus</name>
    <name type="common">White lupine</name>
    <name type="synonym">Lupinus termis</name>
    <dbReference type="NCBI Taxonomy" id="3870"/>
    <lineage>
        <taxon>Eukaryota</taxon>
        <taxon>Viridiplantae</taxon>
        <taxon>Streptophyta</taxon>
        <taxon>Embryophyta</taxon>
        <taxon>Tracheophyta</taxon>
        <taxon>Spermatophyta</taxon>
        <taxon>Magnoliopsida</taxon>
        <taxon>eudicotyledons</taxon>
        <taxon>Gunneridae</taxon>
        <taxon>Pentapetalae</taxon>
        <taxon>rosids</taxon>
        <taxon>fabids</taxon>
        <taxon>Fabales</taxon>
        <taxon>Fabaceae</taxon>
        <taxon>Papilionoideae</taxon>
        <taxon>50 kb inversion clade</taxon>
        <taxon>genistoids sensu lato</taxon>
        <taxon>core genistoids</taxon>
        <taxon>Genisteae</taxon>
        <taxon>Lupinus</taxon>
    </lineage>
</organism>
<reference evidence="2" key="1">
    <citation type="journal article" date="2020" name="Nat. Commun.">
        <title>Genome sequence of the cluster root forming white lupin.</title>
        <authorList>
            <person name="Hufnagel B."/>
            <person name="Marques A."/>
            <person name="Soriano A."/>
            <person name="Marques L."/>
            <person name="Divol F."/>
            <person name="Doumas P."/>
            <person name="Sallet E."/>
            <person name="Mancinotti D."/>
            <person name="Carrere S."/>
            <person name="Marande W."/>
            <person name="Arribat S."/>
            <person name="Keller J."/>
            <person name="Huneau C."/>
            <person name="Blein T."/>
            <person name="Aime D."/>
            <person name="Laguerre M."/>
            <person name="Taylor J."/>
            <person name="Schubert V."/>
            <person name="Nelson M."/>
            <person name="Geu-Flores F."/>
            <person name="Crespi M."/>
            <person name="Gallardo-Guerrero K."/>
            <person name="Delaux P.-M."/>
            <person name="Salse J."/>
            <person name="Berges H."/>
            <person name="Guyot R."/>
            <person name="Gouzy J."/>
            <person name="Peret B."/>
        </authorList>
    </citation>
    <scope>NUCLEOTIDE SEQUENCE [LARGE SCALE GENOMIC DNA]</scope>
    <source>
        <strain evidence="2">cv. Amiga</strain>
    </source>
</reference>
<evidence type="ECO:0000313" key="1">
    <source>
        <dbReference type="EMBL" id="KAE9611780.1"/>
    </source>
</evidence>
<accession>A0A6A4QD91</accession>
<evidence type="ECO:0000313" key="2">
    <source>
        <dbReference type="Proteomes" id="UP000447434"/>
    </source>
</evidence>
<keyword evidence="2" id="KW-1185">Reference proteome</keyword>
<dbReference type="Proteomes" id="UP000447434">
    <property type="component" value="Chromosome 6"/>
</dbReference>
<dbReference type="EMBL" id="WOCE01000006">
    <property type="protein sequence ID" value="KAE9611780.1"/>
    <property type="molecule type" value="Genomic_DNA"/>
</dbReference>
<gene>
    <name evidence="1" type="ORF">Lalb_Chr06g0166081</name>
</gene>
<sequence>MSECTSCNLYVALQRFLLGMGSRCCFPMRQCVQSLCGVFTVGSPSTIPPYARVLSPL</sequence>
<comment type="caution">
    <text evidence="1">The sequence shown here is derived from an EMBL/GenBank/DDBJ whole genome shotgun (WGS) entry which is preliminary data.</text>
</comment>
<name>A0A6A4QD91_LUPAL</name>
<dbReference type="AlphaFoldDB" id="A0A6A4QD91"/>
<proteinExistence type="predicted"/>